<dbReference type="EMBL" id="SSTD01013385">
    <property type="protein sequence ID" value="TYK06900.1"/>
    <property type="molecule type" value="Genomic_DNA"/>
</dbReference>
<accession>A0A5D3C6D6</accession>
<dbReference type="AlphaFoldDB" id="A0A5D3C6D6"/>
<evidence type="ECO:0000256" key="1">
    <source>
        <dbReference type="SAM" id="MobiDB-lite"/>
    </source>
</evidence>
<dbReference type="GO" id="GO:0006508">
    <property type="term" value="P:proteolysis"/>
    <property type="evidence" value="ECO:0007669"/>
    <property type="project" value="UniProtKB-KW"/>
</dbReference>
<name>A0A5D3C6D6_CUCMM</name>
<comment type="caution">
    <text evidence="2">The sequence shown here is derived from an EMBL/GenBank/DDBJ whole genome shotgun (WGS) entry which is preliminary data.</text>
</comment>
<gene>
    <name evidence="2" type="ORF">E5676_scaffold13G002070</name>
</gene>
<feature type="region of interest" description="Disordered" evidence="1">
    <location>
        <begin position="1"/>
        <end position="28"/>
    </location>
</feature>
<evidence type="ECO:0000313" key="3">
    <source>
        <dbReference type="Proteomes" id="UP000321947"/>
    </source>
</evidence>
<dbReference type="Proteomes" id="UP000321947">
    <property type="component" value="Unassembled WGS sequence"/>
</dbReference>
<protein>
    <submittedName>
        <fullName evidence="2">Putative ubiquitin-like-specific protease 2A isoform X2</fullName>
    </submittedName>
</protein>
<reference evidence="2 3" key="1">
    <citation type="submission" date="2019-08" db="EMBL/GenBank/DDBJ databases">
        <title>Draft genome sequences of two oriental melons (Cucumis melo L. var makuwa).</title>
        <authorList>
            <person name="Kwon S.-Y."/>
        </authorList>
    </citation>
    <scope>NUCLEOTIDE SEQUENCE [LARGE SCALE GENOMIC DNA]</scope>
    <source>
        <strain evidence="3">cv. Chang Bougi</strain>
        <tissue evidence="2">Leaf</tissue>
    </source>
</reference>
<organism evidence="2 3">
    <name type="scientific">Cucumis melo var. makuwa</name>
    <name type="common">Oriental melon</name>
    <dbReference type="NCBI Taxonomy" id="1194695"/>
    <lineage>
        <taxon>Eukaryota</taxon>
        <taxon>Viridiplantae</taxon>
        <taxon>Streptophyta</taxon>
        <taxon>Embryophyta</taxon>
        <taxon>Tracheophyta</taxon>
        <taxon>Spermatophyta</taxon>
        <taxon>Magnoliopsida</taxon>
        <taxon>eudicotyledons</taxon>
        <taxon>Gunneridae</taxon>
        <taxon>Pentapetalae</taxon>
        <taxon>rosids</taxon>
        <taxon>fabids</taxon>
        <taxon>Cucurbitales</taxon>
        <taxon>Cucurbitaceae</taxon>
        <taxon>Benincaseae</taxon>
        <taxon>Cucumis</taxon>
    </lineage>
</organism>
<evidence type="ECO:0000313" key="2">
    <source>
        <dbReference type="EMBL" id="TYK06900.1"/>
    </source>
</evidence>
<keyword evidence="2" id="KW-0378">Hydrolase</keyword>
<sequence length="151" mass="16626">MTRTSSSKPFSSTRRNGRGRGEGGGKRFSVFDFSEEDVRVEKVSRSLLGKFSARRSSPVTKHQFLHCFGKGAKSVSRNLSDELIDIDAEVGKGANTDSFSEDISYELIHIDSEDGSLEGGGSMKQEILETNDLLRSRSSTNEVDTPAYYGF</sequence>
<feature type="compositionally biased region" description="Polar residues" evidence="1">
    <location>
        <begin position="1"/>
        <end position="13"/>
    </location>
</feature>
<proteinExistence type="predicted"/>
<keyword evidence="2" id="KW-0645">Protease</keyword>
<dbReference type="GO" id="GO:0008233">
    <property type="term" value="F:peptidase activity"/>
    <property type="evidence" value="ECO:0007669"/>
    <property type="project" value="UniProtKB-KW"/>
</dbReference>